<evidence type="ECO:0000256" key="1">
    <source>
        <dbReference type="SAM" id="MobiDB-lite"/>
    </source>
</evidence>
<dbReference type="PANTHER" id="PTHR41282:SF1">
    <property type="entry name" value="CONSERVED TRANSMEMBRANE PROTEIN-RELATED"/>
    <property type="match status" value="1"/>
</dbReference>
<comment type="caution">
    <text evidence="3">The sequence shown here is derived from an EMBL/GenBank/DDBJ whole genome shotgun (WGS) entry which is preliminary data.</text>
</comment>
<name>A0A7X6ME61_9ACTN</name>
<feature type="transmembrane region" description="Helical" evidence="2">
    <location>
        <begin position="91"/>
        <end position="113"/>
    </location>
</feature>
<feature type="region of interest" description="Disordered" evidence="1">
    <location>
        <begin position="1"/>
        <end position="34"/>
    </location>
</feature>
<feature type="transmembrane region" description="Helical" evidence="2">
    <location>
        <begin position="251"/>
        <end position="269"/>
    </location>
</feature>
<feature type="transmembrane region" description="Helical" evidence="2">
    <location>
        <begin position="147"/>
        <end position="172"/>
    </location>
</feature>
<keyword evidence="4" id="KW-1185">Reference proteome</keyword>
<keyword evidence="2" id="KW-0812">Transmembrane</keyword>
<gene>
    <name evidence="3" type="ORF">HGB44_19685</name>
</gene>
<protein>
    <submittedName>
        <fullName evidence="3">Bax inhibitor 1 like family protein</fullName>
    </submittedName>
</protein>
<dbReference type="EMBL" id="JAAXPG010000019">
    <property type="protein sequence ID" value="NKY99871.1"/>
    <property type="molecule type" value="Genomic_DNA"/>
</dbReference>
<keyword evidence="2" id="KW-0472">Membrane</keyword>
<accession>A0A7X6ME61</accession>
<reference evidence="3 4" key="1">
    <citation type="submission" date="2020-04" db="EMBL/GenBank/DDBJ databases">
        <title>MicrobeNet Type strains.</title>
        <authorList>
            <person name="Nicholson A.C."/>
        </authorList>
    </citation>
    <scope>NUCLEOTIDE SEQUENCE [LARGE SCALE GENOMIC DNA]</scope>
    <source>
        <strain evidence="3 4">ATCC 23612</strain>
    </source>
</reference>
<feature type="transmembrane region" description="Helical" evidence="2">
    <location>
        <begin position="290"/>
        <end position="312"/>
    </location>
</feature>
<sequence>MRMRSSNPVLKRALQQAGPAGSAQQGLNGQPGYGYGQQQGYGQSGYGQPYPQQGYGQPYPQQGYGQPYPQQGYPGGPVQSADSQPMTIDDVVVRTGMTLGVVAAFAVVNYFLFSSAPGIAVALTLVGALGGLVLGLVISFKQITNPVAILSYAALEGLLVGGISAILATSLTATTGDAGAGGTLVTQAVLGTVVVFAVMLALYKFRIIKVTDGFVKVVTYAVLGAAALMLVNFVASFFIAGGIGLREPSPLGLLIGLVFVVLAALTLAVEFRGIEEGLNAGIPNKFAWQFAFGLTVSLVWLYIEILRLLWIIKTLFAE</sequence>
<feature type="compositionally biased region" description="Low complexity" evidence="1">
    <location>
        <begin position="46"/>
        <end position="72"/>
    </location>
</feature>
<feature type="compositionally biased region" description="Low complexity" evidence="1">
    <location>
        <begin position="13"/>
        <end position="28"/>
    </location>
</feature>
<dbReference type="InterPro" id="IPR010539">
    <property type="entry name" value="BaxI_1-like"/>
</dbReference>
<feature type="transmembrane region" description="Helical" evidence="2">
    <location>
        <begin position="217"/>
        <end position="245"/>
    </location>
</feature>
<dbReference type="AlphaFoldDB" id="A0A7X6ME61"/>
<dbReference type="RefSeq" id="WP_061081717.1">
    <property type="nucleotide sequence ID" value="NZ_JAAXPG010000019.1"/>
</dbReference>
<evidence type="ECO:0000313" key="3">
    <source>
        <dbReference type="EMBL" id="NKY99871.1"/>
    </source>
</evidence>
<organism evidence="3 4">
    <name type="scientific">Nocardiopsis alborubida</name>
    <dbReference type="NCBI Taxonomy" id="146802"/>
    <lineage>
        <taxon>Bacteria</taxon>
        <taxon>Bacillati</taxon>
        <taxon>Actinomycetota</taxon>
        <taxon>Actinomycetes</taxon>
        <taxon>Streptosporangiales</taxon>
        <taxon>Nocardiopsidaceae</taxon>
        <taxon>Nocardiopsis</taxon>
    </lineage>
</organism>
<evidence type="ECO:0000313" key="4">
    <source>
        <dbReference type="Proteomes" id="UP000553209"/>
    </source>
</evidence>
<dbReference type="PIRSF" id="PIRSF009160">
    <property type="entry name" value="UCP009160"/>
    <property type="match status" value="1"/>
</dbReference>
<feature type="region of interest" description="Disordered" evidence="1">
    <location>
        <begin position="46"/>
        <end position="82"/>
    </location>
</feature>
<feature type="transmembrane region" description="Helical" evidence="2">
    <location>
        <begin position="184"/>
        <end position="205"/>
    </location>
</feature>
<evidence type="ECO:0000256" key="2">
    <source>
        <dbReference type="SAM" id="Phobius"/>
    </source>
</evidence>
<proteinExistence type="predicted"/>
<feature type="transmembrane region" description="Helical" evidence="2">
    <location>
        <begin position="119"/>
        <end position="140"/>
    </location>
</feature>
<dbReference type="PANTHER" id="PTHR41282">
    <property type="entry name" value="CONSERVED TRANSMEMBRANE PROTEIN-RELATED"/>
    <property type="match status" value="1"/>
</dbReference>
<keyword evidence="2" id="KW-1133">Transmembrane helix</keyword>
<dbReference type="Proteomes" id="UP000553209">
    <property type="component" value="Unassembled WGS sequence"/>
</dbReference>
<dbReference type="Pfam" id="PF12811">
    <property type="entry name" value="BaxI_1"/>
    <property type="match status" value="1"/>
</dbReference>